<reference evidence="2" key="1">
    <citation type="journal article" date="2019" name="Int. J. Syst. Evol. Microbiol.">
        <title>The Global Catalogue of Microorganisms (GCM) 10K type strain sequencing project: providing services to taxonomists for standard genome sequencing and annotation.</title>
        <authorList>
            <consortium name="The Broad Institute Genomics Platform"/>
            <consortium name="The Broad Institute Genome Sequencing Center for Infectious Disease"/>
            <person name="Wu L."/>
            <person name="Ma J."/>
        </authorList>
    </citation>
    <scope>NUCLEOTIDE SEQUENCE [LARGE SCALE GENOMIC DNA]</scope>
    <source>
        <strain evidence="2">JCM 17441</strain>
    </source>
</reference>
<sequence length="159" mass="17232">MRSGRPPRTPYGYLAPDWAPVRSWECTNEGCGRTSEPTDPKFEEPWAHEARGYRIRQQLRSADPTAHADQHVWAYKDAWLHDEEAAMGAAVTRADPLGLRVSYADVAATTRNGAVVCIAAAKAGRDDLRALLPGVEPEGAGEQPYGAPSYSSAFAYTGA</sequence>
<evidence type="ECO:0000313" key="1">
    <source>
        <dbReference type="EMBL" id="GAA4256189.1"/>
    </source>
</evidence>
<proteinExistence type="predicted"/>
<protein>
    <submittedName>
        <fullName evidence="1">Uncharacterized protein</fullName>
    </submittedName>
</protein>
<keyword evidence="2" id="KW-1185">Reference proteome</keyword>
<dbReference type="RefSeq" id="WP_345133206.1">
    <property type="nucleotide sequence ID" value="NZ_BAABAT010000023.1"/>
</dbReference>
<comment type="caution">
    <text evidence="1">The sequence shown here is derived from an EMBL/GenBank/DDBJ whole genome shotgun (WGS) entry which is preliminary data.</text>
</comment>
<dbReference type="Proteomes" id="UP001500620">
    <property type="component" value="Unassembled WGS sequence"/>
</dbReference>
<name>A0ABP8DHG9_9ACTN</name>
<accession>A0ABP8DHG9</accession>
<gene>
    <name evidence="1" type="ORF">GCM10022255_068050</name>
</gene>
<organism evidence="1 2">
    <name type="scientific">Dactylosporangium darangshiense</name>
    <dbReference type="NCBI Taxonomy" id="579108"/>
    <lineage>
        <taxon>Bacteria</taxon>
        <taxon>Bacillati</taxon>
        <taxon>Actinomycetota</taxon>
        <taxon>Actinomycetes</taxon>
        <taxon>Micromonosporales</taxon>
        <taxon>Micromonosporaceae</taxon>
        <taxon>Dactylosporangium</taxon>
    </lineage>
</organism>
<evidence type="ECO:0000313" key="2">
    <source>
        <dbReference type="Proteomes" id="UP001500620"/>
    </source>
</evidence>
<dbReference type="EMBL" id="BAABAT010000023">
    <property type="protein sequence ID" value="GAA4256189.1"/>
    <property type="molecule type" value="Genomic_DNA"/>
</dbReference>